<evidence type="ECO:0000313" key="10">
    <source>
        <dbReference type="EMBL" id="MBJ6726851.1"/>
    </source>
</evidence>
<keyword evidence="4 9" id="KW-0812">Transmembrane</keyword>
<keyword evidence="7 9" id="KW-0811">Translocation</keyword>
<dbReference type="GO" id="GO:0008320">
    <property type="term" value="F:protein transmembrane transporter activity"/>
    <property type="evidence" value="ECO:0007669"/>
    <property type="project" value="UniProtKB-UniRule"/>
</dbReference>
<keyword evidence="3 9" id="KW-1003">Cell membrane</keyword>
<organism evidence="10 11">
    <name type="scientific">Geomesophilobacter sediminis</name>
    <dbReference type="NCBI Taxonomy" id="2798584"/>
    <lineage>
        <taxon>Bacteria</taxon>
        <taxon>Pseudomonadati</taxon>
        <taxon>Thermodesulfobacteriota</taxon>
        <taxon>Desulfuromonadia</taxon>
        <taxon>Geobacterales</taxon>
        <taxon>Geobacteraceae</taxon>
        <taxon>Geomesophilobacter</taxon>
    </lineage>
</organism>
<dbReference type="EMBL" id="JAEMHM010000017">
    <property type="protein sequence ID" value="MBJ6726851.1"/>
    <property type="molecule type" value="Genomic_DNA"/>
</dbReference>
<dbReference type="InterPro" id="IPR003369">
    <property type="entry name" value="TatA/B/E"/>
</dbReference>
<dbReference type="InterPro" id="IPR006312">
    <property type="entry name" value="TatA/E"/>
</dbReference>
<keyword evidence="11" id="KW-1185">Reference proteome</keyword>
<dbReference type="PANTHER" id="PTHR42982">
    <property type="entry name" value="SEC-INDEPENDENT PROTEIN TRANSLOCASE PROTEIN TATA"/>
    <property type="match status" value="1"/>
</dbReference>
<comment type="similarity">
    <text evidence="9">Belongs to the TatA/E family.</text>
</comment>
<evidence type="ECO:0000256" key="8">
    <source>
        <dbReference type="ARBA" id="ARBA00023136"/>
    </source>
</evidence>
<sequence length="58" mass="6111">MFGFGMPEMIIVLVIALVVAGPAKLPQLGQALGSGIRNFKKAATGDDVIKINEEPESK</sequence>
<dbReference type="Pfam" id="PF02416">
    <property type="entry name" value="TatA_B_E"/>
    <property type="match status" value="1"/>
</dbReference>
<dbReference type="GO" id="GO:0033281">
    <property type="term" value="C:TAT protein transport complex"/>
    <property type="evidence" value="ECO:0007669"/>
    <property type="project" value="UniProtKB-UniRule"/>
</dbReference>
<gene>
    <name evidence="9" type="primary">tatA</name>
    <name evidence="10" type="ORF">JFN93_19245</name>
</gene>
<evidence type="ECO:0000256" key="7">
    <source>
        <dbReference type="ARBA" id="ARBA00023010"/>
    </source>
</evidence>
<keyword evidence="8 9" id="KW-0472">Membrane</keyword>
<dbReference type="AlphaFoldDB" id="A0A8J7S765"/>
<dbReference type="NCBIfam" id="TIGR01411">
    <property type="entry name" value="tatAE"/>
    <property type="match status" value="1"/>
</dbReference>
<evidence type="ECO:0000256" key="5">
    <source>
        <dbReference type="ARBA" id="ARBA00022927"/>
    </source>
</evidence>
<dbReference type="Proteomes" id="UP000636888">
    <property type="component" value="Unassembled WGS sequence"/>
</dbReference>
<accession>A0A8J7S765</accession>
<evidence type="ECO:0000256" key="9">
    <source>
        <dbReference type="HAMAP-Rule" id="MF_00236"/>
    </source>
</evidence>
<protein>
    <recommendedName>
        <fullName evidence="9">Sec-independent protein translocase protein TatA</fullName>
    </recommendedName>
</protein>
<dbReference type="RefSeq" id="WP_199385760.1">
    <property type="nucleotide sequence ID" value="NZ_JAEMHM010000017.1"/>
</dbReference>
<dbReference type="PANTHER" id="PTHR42982:SF1">
    <property type="entry name" value="SEC-INDEPENDENT PROTEIN TRANSLOCASE PROTEIN TATA"/>
    <property type="match status" value="1"/>
</dbReference>
<dbReference type="Gene3D" id="1.20.5.3310">
    <property type="match status" value="1"/>
</dbReference>
<evidence type="ECO:0000256" key="6">
    <source>
        <dbReference type="ARBA" id="ARBA00022989"/>
    </source>
</evidence>
<keyword evidence="5 9" id="KW-0653">Protein transport</keyword>
<comment type="function">
    <text evidence="9">Part of the twin-arginine translocation (Tat) system that transports large folded proteins containing a characteristic twin-arginine motif in their signal peptide across membranes. TatA could form the protein-conducting channel of the Tat system.</text>
</comment>
<evidence type="ECO:0000256" key="4">
    <source>
        <dbReference type="ARBA" id="ARBA00022692"/>
    </source>
</evidence>
<dbReference type="GO" id="GO:0043953">
    <property type="term" value="P:protein transport by the Tat complex"/>
    <property type="evidence" value="ECO:0007669"/>
    <property type="project" value="UniProtKB-UniRule"/>
</dbReference>
<name>A0A8J7S765_9BACT</name>
<reference evidence="10" key="1">
    <citation type="submission" date="2020-12" db="EMBL/GenBank/DDBJ databases">
        <title>Geomonas sp. Red875, isolated from river sediment.</title>
        <authorList>
            <person name="Xu Z."/>
            <person name="Zhang Z."/>
            <person name="Masuda Y."/>
            <person name="Itoh H."/>
            <person name="Senoo K."/>
        </authorList>
    </citation>
    <scope>NUCLEOTIDE SEQUENCE</scope>
    <source>
        <strain evidence="10">Red875</strain>
    </source>
</reference>
<dbReference type="PRINTS" id="PR01506">
    <property type="entry name" value="TATBPROTEIN"/>
</dbReference>
<keyword evidence="6 9" id="KW-1133">Transmembrane helix</keyword>
<comment type="caution">
    <text evidence="10">The sequence shown here is derived from an EMBL/GenBank/DDBJ whole genome shotgun (WGS) entry which is preliminary data.</text>
</comment>
<dbReference type="HAMAP" id="MF_00236">
    <property type="entry name" value="TatA_E"/>
    <property type="match status" value="1"/>
</dbReference>
<comment type="subcellular location">
    <subcellularLocation>
        <location evidence="1 9">Cell membrane</location>
        <topology evidence="1 9">Single-pass membrane protein</topology>
    </subcellularLocation>
</comment>
<evidence type="ECO:0000256" key="1">
    <source>
        <dbReference type="ARBA" id="ARBA00004162"/>
    </source>
</evidence>
<evidence type="ECO:0000313" key="11">
    <source>
        <dbReference type="Proteomes" id="UP000636888"/>
    </source>
</evidence>
<evidence type="ECO:0000256" key="2">
    <source>
        <dbReference type="ARBA" id="ARBA00022448"/>
    </source>
</evidence>
<comment type="subunit">
    <text evidence="9">Forms a complex with TatC.</text>
</comment>
<evidence type="ECO:0000256" key="3">
    <source>
        <dbReference type="ARBA" id="ARBA00022475"/>
    </source>
</evidence>
<keyword evidence="2 9" id="KW-0813">Transport</keyword>
<proteinExistence type="inferred from homology"/>